<evidence type="ECO:0000259" key="1">
    <source>
        <dbReference type="Pfam" id="PF00561"/>
    </source>
</evidence>
<evidence type="ECO:0000313" key="3">
    <source>
        <dbReference type="Proteomes" id="UP001501116"/>
    </source>
</evidence>
<dbReference type="SUPFAM" id="SSF53474">
    <property type="entry name" value="alpha/beta-Hydrolases"/>
    <property type="match status" value="1"/>
</dbReference>
<dbReference type="Gene3D" id="3.40.50.1820">
    <property type="entry name" value="alpha/beta hydrolase"/>
    <property type="match status" value="1"/>
</dbReference>
<dbReference type="PANTHER" id="PTHR43194">
    <property type="entry name" value="HYDROLASE ALPHA/BETA FOLD FAMILY"/>
    <property type="match status" value="1"/>
</dbReference>
<keyword evidence="3" id="KW-1185">Reference proteome</keyword>
<comment type="caution">
    <text evidence="2">The sequence shown here is derived from an EMBL/GenBank/DDBJ whole genome shotgun (WGS) entry which is preliminary data.</text>
</comment>
<organism evidence="2 3">
    <name type="scientific">Amycolatopsis minnesotensis</name>
    <dbReference type="NCBI Taxonomy" id="337894"/>
    <lineage>
        <taxon>Bacteria</taxon>
        <taxon>Bacillati</taxon>
        <taxon>Actinomycetota</taxon>
        <taxon>Actinomycetes</taxon>
        <taxon>Pseudonocardiales</taxon>
        <taxon>Pseudonocardiaceae</taxon>
        <taxon>Amycolatopsis</taxon>
    </lineage>
</organism>
<dbReference type="RefSeq" id="WP_344420801.1">
    <property type="nucleotide sequence ID" value="NZ_BAAANN010000015.1"/>
</dbReference>
<dbReference type="Proteomes" id="UP001501116">
    <property type="component" value="Unassembled WGS sequence"/>
</dbReference>
<protein>
    <submittedName>
        <fullName evidence="2">Alpha/beta hydrolase</fullName>
    </submittedName>
</protein>
<dbReference type="InterPro" id="IPR000073">
    <property type="entry name" value="AB_hydrolase_1"/>
</dbReference>
<proteinExistence type="predicted"/>
<reference evidence="2 3" key="1">
    <citation type="journal article" date="2019" name="Int. J. Syst. Evol. Microbiol.">
        <title>The Global Catalogue of Microorganisms (GCM) 10K type strain sequencing project: providing services to taxonomists for standard genome sequencing and annotation.</title>
        <authorList>
            <consortium name="The Broad Institute Genomics Platform"/>
            <consortium name="The Broad Institute Genome Sequencing Center for Infectious Disease"/>
            <person name="Wu L."/>
            <person name="Ma J."/>
        </authorList>
    </citation>
    <scope>NUCLEOTIDE SEQUENCE [LARGE SCALE GENOMIC DNA]</scope>
    <source>
        <strain evidence="2 3">JCM 14545</strain>
    </source>
</reference>
<dbReference type="EMBL" id="BAAANN010000015">
    <property type="protein sequence ID" value="GAA1964645.1"/>
    <property type="molecule type" value="Genomic_DNA"/>
</dbReference>
<evidence type="ECO:0000313" key="2">
    <source>
        <dbReference type="EMBL" id="GAA1964645.1"/>
    </source>
</evidence>
<dbReference type="Pfam" id="PF00561">
    <property type="entry name" value="Abhydrolase_1"/>
    <property type="match status" value="1"/>
</dbReference>
<dbReference type="PRINTS" id="PR00111">
    <property type="entry name" value="ABHYDROLASE"/>
</dbReference>
<keyword evidence="2" id="KW-0378">Hydrolase</keyword>
<dbReference type="PANTHER" id="PTHR43194:SF2">
    <property type="entry name" value="PEROXISOMAL MEMBRANE PROTEIN LPX1"/>
    <property type="match status" value="1"/>
</dbReference>
<dbReference type="InterPro" id="IPR050228">
    <property type="entry name" value="Carboxylesterase_BioH"/>
</dbReference>
<dbReference type="GO" id="GO:0016787">
    <property type="term" value="F:hydrolase activity"/>
    <property type="evidence" value="ECO:0007669"/>
    <property type="project" value="UniProtKB-KW"/>
</dbReference>
<feature type="domain" description="AB hydrolase-1" evidence="1">
    <location>
        <begin position="28"/>
        <end position="157"/>
    </location>
</feature>
<accession>A0ABN2R701</accession>
<name>A0ABN2R701_9PSEU</name>
<sequence length="270" mass="29025">MTVLKVGELDVHLQWLPPSGEEGDRPPPTVVFVHGLLYDSLASYYFTVAPALAEAGIGVLMYDLRGHGRTSRPAEGYRLEHFVDDLDALLDAAGVTGPVHLVGNCFGGTIAFGHAAVRPDRVASIIAMECEPPIPRWAEHIGTGMAEAKAKLAAPEAIEWVKREHGAHVGRLTKTAAKILRVTTIAEDLPRSRTIDPSLVDVRCPVLAVFGDESGLAGQREELESGLGRCEVVVLEEQGHSVLVERPGEIVDLVLGWVRRNAAAELEEAG</sequence>
<gene>
    <name evidence="2" type="ORF">GCM10009754_40680</name>
</gene>
<dbReference type="InterPro" id="IPR029058">
    <property type="entry name" value="AB_hydrolase_fold"/>
</dbReference>